<keyword evidence="3" id="KW-0812">Transmembrane</keyword>
<evidence type="ECO:0000256" key="2">
    <source>
        <dbReference type="ARBA" id="ARBA00042701"/>
    </source>
</evidence>
<dbReference type="EMBL" id="CAJNOW010019484">
    <property type="protein sequence ID" value="CAF1672776.1"/>
    <property type="molecule type" value="Genomic_DNA"/>
</dbReference>
<evidence type="ECO:0000313" key="7">
    <source>
        <dbReference type="EMBL" id="CAF1672776.1"/>
    </source>
</evidence>
<dbReference type="AlphaFoldDB" id="A0A815D621"/>
<dbReference type="InterPro" id="IPR022742">
    <property type="entry name" value="Hydrolase_4"/>
</dbReference>
<dbReference type="GO" id="GO:0016020">
    <property type="term" value="C:membrane"/>
    <property type="evidence" value="ECO:0007669"/>
    <property type="project" value="TreeGrafter"/>
</dbReference>
<reference evidence="6" key="1">
    <citation type="submission" date="2021-02" db="EMBL/GenBank/DDBJ databases">
        <authorList>
            <person name="Nowell W R."/>
        </authorList>
    </citation>
    <scope>NUCLEOTIDE SEQUENCE</scope>
</reference>
<evidence type="ECO:0000259" key="5">
    <source>
        <dbReference type="Pfam" id="PF12146"/>
    </source>
</evidence>
<proteinExistence type="predicted"/>
<feature type="domain" description="AB hydrolase-1" evidence="4">
    <location>
        <begin position="140"/>
        <end position="231"/>
    </location>
</feature>
<organism evidence="6 8">
    <name type="scientific">Rotaria magnacalcarata</name>
    <dbReference type="NCBI Taxonomy" id="392030"/>
    <lineage>
        <taxon>Eukaryota</taxon>
        <taxon>Metazoa</taxon>
        <taxon>Spiralia</taxon>
        <taxon>Gnathifera</taxon>
        <taxon>Rotifera</taxon>
        <taxon>Eurotatoria</taxon>
        <taxon>Bdelloidea</taxon>
        <taxon>Philodinida</taxon>
        <taxon>Philodinidae</taxon>
        <taxon>Rotaria</taxon>
    </lineage>
</organism>
<dbReference type="Gene3D" id="3.40.50.1820">
    <property type="entry name" value="alpha/beta hydrolase"/>
    <property type="match status" value="1"/>
</dbReference>
<evidence type="ECO:0000256" key="3">
    <source>
        <dbReference type="SAM" id="Phobius"/>
    </source>
</evidence>
<feature type="domain" description="Serine aminopeptidase S33" evidence="5">
    <location>
        <begin position="283"/>
        <end position="330"/>
    </location>
</feature>
<gene>
    <name evidence="6" type="ORF">CJN711_LOCUS16548</name>
    <name evidence="7" type="ORF">KQP761_LOCUS34631</name>
</gene>
<protein>
    <recommendedName>
        <fullName evidence="1">Protein ABHD13</fullName>
    </recommendedName>
    <alternativeName>
        <fullName evidence="2">Alpha/beta hydrolase domain-containing protein 13</fullName>
    </alternativeName>
</protein>
<name>A0A815D621_9BILA</name>
<dbReference type="GO" id="GO:0008474">
    <property type="term" value="F:palmitoyl-(protein) hydrolase activity"/>
    <property type="evidence" value="ECO:0007669"/>
    <property type="project" value="TreeGrafter"/>
</dbReference>
<feature type="transmembrane region" description="Helical" evidence="3">
    <location>
        <begin position="37"/>
        <end position="61"/>
    </location>
</feature>
<dbReference type="EMBL" id="CAJNOV010007670">
    <property type="protein sequence ID" value="CAF1293410.1"/>
    <property type="molecule type" value="Genomic_DNA"/>
</dbReference>
<evidence type="ECO:0000313" key="6">
    <source>
        <dbReference type="EMBL" id="CAF1293410.1"/>
    </source>
</evidence>
<dbReference type="Proteomes" id="UP000663855">
    <property type="component" value="Unassembled WGS sequence"/>
</dbReference>
<sequence length="363" mass="41364">MFSRCISSVYRSLSQVFPRKKYHLLSNSVLGKNNNKLILSAIIYETSFTFGLSLFLLLLFYQLSGNLIIIIFIICGILFSLYSLQDALLYQPSEPDTSRLIVQTPDYFHMPYEILTIPTSDNEKLHGYLIKQMQNGDDCPTLVFFHGNAGNIGHRLQNVYLLYRGCNINILLFDYRGYGRSTGKPSEVGLNIDALAVYDYVRTRTDLNQEKVFVFGRSLGGAVALHLAAHLAESNEMLPLHCVIVENTFTSIPDMGKRLFQIFVIDYIPHWCFKNLYQSIKIMRHIKVPVLFISGAQDELVPPPMMRQLFEECTSTKKQLVSFPDGQHNTTWLSNNYTTQIYRFLYECSTSCETASSTASNGN</sequence>
<dbReference type="InterPro" id="IPR029058">
    <property type="entry name" value="AB_hydrolase_fold"/>
</dbReference>
<keyword evidence="3" id="KW-0472">Membrane</keyword>
<accession>A0A815D621</accession>
<evidence type="ECO:0000256" key="1">
    <source>
        <dbReference type="ARBA" id="ARBA00040125"/>
    </source>
</evidence>
<keyword evidence="3" id="KW-1133">Transmembrane helix</keyword>
<dbReference type="InterPro" id="IPR000073">
    <property type="entry name" value="AB_hydrolase_1"/>
</dbReference>
<dbReference type="Pfam" id="PF12146">
    <property type="entry name" value="Hydrolase_4"/>
    <property type="match status" value="1"/>
</dbReference>
<dbReference type="SUPFAM" id="SSF53474">
    <property type="entry name" value="alpha/beta-Hydrolases"/>
    <property type="match status" value="1"/>
</dbReference>
<dbReference type="Pfam" id="PF00561">
    <property type="entry name" value="Abhydrolase_1"/>
    <property type="match status" value="1"/>
</dbReference>
<dbReference type="OrthoDB" id="10249433at2759"/>
<dbReference type="PANTHER" id="PTHR12277:SF81">
    <property type="entry name" value="PROTEIN ABHD13"/>
    <property type="match status" value="1"/>
</dbReference>
<dbReference type="PANTHER" id="PTHR12277">
    <property type="entry name" value="ALPHA/BETA HYDROLASE DOMAIN-CONTAINING PROTEIN"/>
    <property type="match status" value="1"/>
</dbReference>
<dbReference type="Proteomes" id="UP000663834">
    <property type="component" value="Unassembled WGS sequence"/>
</dbReference>
<evidence type="ECO:0000313" key="8">
    <source>
        <dbReference type="Proteomes" id="UP000663855"/>
    </source>
</evidence>
<evidence type="ECO:0000259" key="4">
    <source>
        <dbReference type="Pfam" id="PF00561"/>
    </source>
</evidence>
<feature type="transmembrane region" description="Helical" evidence="3">
    <location>
        <begin position="67"/>
        <end position="84"/>
    </location>
</feature>
<comment type="caution">
    <text evidence="6">The sequence shown here is derived from an EMBL/GenBank/DDBJ whole genome shotgun (WGS) entry which is preliminary data.</text>
</comment>